<evidence type="ECO:0000256" key="9">
    <source>
        <dbReference type="PROSITE-ProRule" id="PRU10141"/>
    </source>
</evidence>
<feature type="region of interest" description="Disordered" evidence="10">
    <location>
        <begin position="636"/>
        <end position="660"/>
    </location>
</feature>
<keyword evidence="7 9" id="KW-0067">ATP-binding</keyword>
<dbReference type="PANTHER" id="PTHR11042">
    <property type="entry name" value="EUKARYOTIC TRANSLATION INITIATION FACTOR 2-ALPHA KINASE EIF2-ALPHA KINASE -RELATED"/>
    <property type="match status" value="1"/>
</dbReference>
<keyword evidence="4" id="KW-0808">Transferase</keyword>
<feature type="compositionally biased region" description="Low complexity" evidence="10">
    <location>
        <begin position="91"/>
        <end position="118"/>
    </location>
</feature>
<dbReference type="PROSITE" id="PS50011">
    <property type="entry name" value="PROTEIN_KINASE_DOM"/>
    <property type="match status" value="1"/>
</dbReference>
<evidence type="ECO:0000256" key="7">
    <source>
        <dbReference type="ARBA" id="ARBA00022840"/>
    </source>
</evidence>
<keyword evidence="2" id="KW-0723">Serine/threonine-protein kinase</keyword>
<evidence type="ECO:0000256" key="4">
    <source>
        <dbReference type="ARBA" id="ARBA00022679"/>
    </source>
</evidence>
<name>A0A0L0RYI7_ALLM3</name>
<dbReference type="GO" id="GO:0005524">
    <property type="term" value="F:ATP binding"/>
    <property type="evidence" value="ECO:0007669"/>
    <property type="project" value="UniProtKB-UniRule"/>
</dbReference>
<evidence type="ECO:0000313" key="12">
    <source>
        <dbReference type="EMBL" id="KNE55447.1"/>
    </source>
</evidence>
<evidence type="ECO:0000256" key="1">
    <source>
        <dbReference type="ARBA" id="ARBA00012513"/>
    </source>
</evidence>
<dbReference type="AlphaFoldDB" id="A0A0L0RYI7"/>
<feature type="compositionally biased region" description="Acidic residues" evidence="10">
    <location>
        <begin position="384"/>
        <end position="396"/>
    </location>
</feature>
<feature type="compositionally biased region" description="Low complexity" evidence="10">
    <location>
        <begin position="439"/>
        <end position="455"/>
    </location>
</feature>
<dbReference type="OrthoDB" id="1405469at2759"/>
<dbReference type="Proteomes" id="UP000054350">
    <property type="component" value="Unassembled WGS sequence"/>
</dbReference>
<organism evidence="12 13">
    <name type="scientific">Allomyces macrogynus (strain ATCC 38327)</name>
    <name type="common">Allomyces javanicus var. macrogynus</name>
    <dbReference type="NCBI Taxonomy" id="578462"/>
    <lineage>
        <taxon>Eukaryota</taxon>
        <taxon>Fungi</taxon>
        <taxon>Fungi incertae sedis</taxon>
        <taxon>Blastocladiomycota</taxon>
        <taxon>Blastocladiomycetes</taxon>
        <taxon>Blastocladiales</taxon>
        <taxon>Blastocladiaceae</taxon>
        <taxon>Allomyces</taxon>
    </lineage>
</organism>
<keyword evidence="8" id="KW-0652">Protein synthesis inhibitor</keyword>
<keyword evidence="13" id="KW-1185">Reference proteome</keyword>
<dbReference type="PROSITE" id="PS00107">
    <property type="entry name" value="PROTEIN_KINASE_ATP"/>
    <property type="match status" value="1"/>
</dbReference>
<feature type="binding site" evidence="9">
    <location>
        <position position="332"/>
    </location>
    <ligand>
        <name>ATP</name>
        <dbReference type="ChEBI" id="CHEBI:30616"/>
    </ligand>
</feature>
<dbReference type="GO" id="GO:0004694">
    <property type="term" value="F:eukaryotic translation initiation factor 2alpha kinase activity"/>
    <property type="evidence" value="ECO:0007669"/>
    <property type="project" value="TreeGrafter"/>
</dbReference>
<evidence type="ECO:0000256" key="8">
    <source>
        <dbReference type="ARBA" id="ARBA00023193"/>
    </source>
</evidence>
<dbReference type="GO" id="GO:0017148">
    <property type="term" value="P:negative regulation of translation"/>
    <property type="evidence" value="ECO:0007669"/>
    <property type="project" value="UniProtKB-KW"/>
</dbReference>
<dbReference type="PROSITE" id="PS00109">
    <property type="entry name" value="PROTEIN_KINASE_TYR"/>
    <property type="match status" value="1"/>
</dbReference>
<dbReference type="InterPro" id="IPR054521">
    <property type="entry name" value="HRI2_3H"/>
</dbReference>
<dbReference type="EMBL" id="GG745329">
    <property type="protein sequence ID" value="KNE55447.1"/>
    <property type="molecule type" value="Genomic_DNA"/>
</dbReference>
<dbReference type="Gene3D" id="1.10.510.10">
    <property type="entry name" value="Transferase(Phosphotransferase) domain 1"/>
    <property type="match status" value="1"/>
</dbReference>
<evidence type="ECO:0000259" key="11">
    <source>
        <dbReference type="PROSITE" id="PS50011"/>
    </source>
</evidence>
<dbReference type="STRING" id="578462.A0A0L0RYI7"/>
<evidence type="ECO:0000256" key="5">
    <source>
        <dbReference type="ARBA" id="ARBA00022741"/>
    </source>
</evidence>
<gene>
    <name evidence="12" type="ORF">AMAG_01338</name>
</gene>
<dbReference type="InterPro" id="IPR050339">
    <property type="entry name" value="CC_SR_Kinase"/>
</dbReference>
<evidence type="ECO:0000256" key="6">
    <source>
        <dbReference type="ARBA" id="ARBA00022777"/>
    </source>
</evidence>
<sequence length="660" mass="71302">MGSGSARESVVSLDDTVEPMTVPGLAGSIASSDSWDDSTWADEKQSSVESAQPDASDAFQTHDVPDVPDVPDSPLSERLPGAYWQSSPEDSSSSSSSSSFSGSSSGSSQSDSSFSSSTSHAASRTTASAGTAFTLPFSLDDDHLPPNHDVVVEDQIGTANADHPERRQQARLLLVALLDNFALLYSPTDNKALFQVLCEKLAVMGVITEEDFADSFSAVRSVYKRAFKELVMQALVATRADRQRRGLPTSPSSSLLIEFPGAGAGPAAGLPTRHARAPAPPGTGARLAGLLDLQTTRYTSDFHEIKRLGKGGFGSVFHVRHKLDGREYAIKKIPVARNKDFERILREVKVLARMDHINIVRYYSAWLEHDEVQFPGQRRRRSDEDVDLSSDADDYTESTATSTTMTDSLRNGASADLTDSQLSDAVQFTADSNAPDAPTTYRTLSSMSSSYPSPTQRNHTRTNRSTATGTSAASSSFASDEDDDESAADSTSFGAPLARRRRTHTANYIPHRPLMVFVQMEVAFCSLHDYLLHRNSLVHVADRDLTAENNYVFLSILNAVSYIHDRGVSHRDITPRNLFLVRRARDQGRRPALTATAAAEVDTSPLLEFMQVPSLDDIIVKLGDFGLVTVHSGHAASMAGPGPAVPPPARGTPLAASLRE</sequence>
<evidence type="ECO:0000313" key="13">
    <source>
        <dbReference type="Proteomes" id="UP000054350"/>
    </source>
</evidence>
<protein>
    <recommendedName>
        <fullName evidence="1">non-specific serine/threonine protein kinase</fullName>
        <ecNumber evidence="1">2.7.11.1</ecNumber>
    </recommendedName>
</protein>
<keyword evidence="3" id="KW-0597">Phosphoprotein</keyword>
<dbReference type="PANTHER" id="PTHR11042:SF187">
    <property type="entry name" value="EUKARYOTIC TRANSLATION INITIATION FACTOR 2-ALPHA KINASE 2"/>
    <property type="match status" value="1"/>
</dbReference>
<keyword evidence="5 9" id="KW-0547">Nucleotide-binding</keyword>
<dbReference type="EC" id="2.7.11.1" evidence="1"/>
<feature type="compositionally biased region" description="Low complexity" evidence="10">
    <location>
        <begin position="465"/>
        <end position="478"/>
    </location>
</feature>
<dbReference type="eggNOG" id="KOG1035">
    <property type="taxonomic scope" value="Eukaryota"/>
</dbReference>
<reference evidence="13" key="2">
    <citation type="submission" date="2009-11" db="EMBL/GenBank/DDBJ databases">
        <title>The Genome Sequence of Allomyces macrogynus strain ATCC 38327.</title>
        <authorList>
            <consortium name="The Broad Institute Genome Sequencing Platform"/>
            <person name="Russ C."/>
            <person name="Cuomo C."/>
            <person name="Shea T."/>
            <person name="Young S.K."/>
            <person name="Zeng Q."/>
            <person name="Koehrsen M."/>
            <person name="Haas B."/>
            <person name="Borodovsky M."/>
            <person name="Guigo R."/>
            <person name="Alvarado L."/>
            <person name="Berlin A."/>
            <person name="Borenstein D."/>
            <person name="Chen Z."/>
            <person name="Engels R."/>
            <person name="Freedman E."/>
            <person name="Gellesch M."/>
            <person name="Goldberg J."/>
            <person name="Griggs A."/>
            <person name="Gujja S."/>
            <person name="Heiman D."/>
            <person name="Hepburn T."/>
            <person name="Howarth C."/>
            <person name="Jen D."/>
            <person name="Larson L."/>
            <person name="Lewis B."/>
            <person name="Mehta T."/>
            <person name="Park D."/>
            <person name="Pearson M."/>
            <person name="Roberts A."/>
            <person name="Saif S."/>
            <person name="Shenoy N."/>
            <person name="Sisk P."/>
            <person name="Stolte C."/>
            <person name="Sykes S."/>
            <person name="Walk T."/>
            <person name="White J."/>
            <person name="Yandava C."/>
            <person name="Burger G."/>
            <person name="Gray M.W."/>
            <person name="Holland P.W.H."/>
            <person name="King N."/>
            <person name="Lang F.B.F."/>
            <person name="Roger A.J."/>
            <person name="Ruiz-Trillo I."/>
            <person name="Lander E."/>
            <person name="Nusbaum C."/>
        </authorList>
    </citation>
    <scope>NUCLEOTIDE SEQUENCE [LARGE SCALE GENOMIC DNA]</scope>
    <source>
        <strain evidence="13">ATCC 38327</strain>
    </source>
</reference>
<reference evidence="12 13" key="1">
    <citation type="submission" date="2009-11" db="EMBL/GenBank/DDBJ databases">
        <title>Annotation of Allomyces macrogynus ATCC 38327.</title>
        <authorList>
            <consortium name="The Broad Institute Genome Sequencing Platform"/>
            <person name="Russ C."/>
            <person name="Cuomo C."/>
            <person name="Burger G."/>
            <person name="Gray M.W."/>
            <person name="Holland P.W.H."/>
            <person name="King N."/>
            <person name="Lang F.B.F."/>
            <person name="Roger A.J."/>
            <person name="Ruiz-Trillo I."/>
            <person name="Young S.K."/>
            <person name="Zeng Q."/>
            <person name="Gargeya S."/>
            <person name="Fitzgerald M."/>
            <person name="Haas B."/>
            <person name="Abouelleil A."/>
            <person name="Alvarado L."/>
            <person name="Arachchi H.M."/>
            <person name="Berlin A."/>
            <person name="Chapman S.B."/>
            <person name="Gearin G."/>
            <person name="Goldberg J."/>
            <person name="Griggs A."/>
            <person name="Gujja S."/>
            <person name="Hansen M."/>
            <person name="Heiman D."/>
            <person name="Howarth C."/>
            <person name="Larimer J."/>
            <person name="Lui A."/>
            <person name="MacDonald P.J.P."/>
            <person name="McCowen C."/>
            <person name="Montmayeur A."/>
            <person name="Murphy C."/>
            <person name="Neiman D."/>
            <person name="Pearson M."/>
            <person name="Priest M."/>
            <person name="Roberts A."/>
            <person name="Saif S."/>
            <person name="Shea T."/>
            <person name="Sisk P."/>
            <person name="Stolte C."/>
            <person name="Sykes S."/>
            <person name="Wortman J."/>
            <person name="Nusbaum C."/>
            <person name="Birren B."/>
        </authorList>
    </citation>
    <scope>NUCLEOTIDE SEQUENCE [LARGE SCALE GENOMIC DNA]</scope>
    <source>
        <strain evidence="12 13">ATCC 38327</strain>
    </source>
</reference>
<dbReference type="InterPro" id="IPR017441">
    <property type="entry name" value="Protein_kinase_ATP_BS"/>
</dbReference>
<dbReference type="InterPro" id="IPR008266">
    <property type="entry name" value="Tyr_kinase_AS"/>
</dbReference>
<proteinExistence type="predicted"/>
<feature type="region of interest" description="Disordered" evidence="10">
    <location>
        <begin position="1"/>
        <end position="118"/>
    </location>
</feature>
<dbReference type="GO" id="GO:0005634">
    <property type="term" value="C:nucleus"/>
    <property type="evidence" value="ECO:0007669"/>
    <property type="project" value="TreeGrafter"/>
</dbReference>
<keyword evidence="6 12" id="KW-0418">Kinase</keyword>
<dbReference type="Pfam" id="PF00069">
    <property type="entry name" value="Pkinase"/>
    <property type="match status" value="1"/>
</dbReference>
<evidence type="ECO:0000256" key="2">
    <source>
        <dbReference type="ARBA" id="ARBA00022527"/>
    </source>
</evidence>
<accession>A0A0L0RYI7</accession>
<dbReference type="InterPro" id="IPR011009">
    <property type="entry name" value="Kinase-like_dom_sf"/>
</dbReference>
<dbReference type="InterPro" id="IPR000719">
    <property type="entry name" value="Prot_kinase_dom"/>
</dbReference>
<dbReference type="SMART" id="SM00220">
    <property type="entry name" value="S_TKc"/>
    <property type="match status" value="1"/>
</dbReference>
<evidence type="ECO:0000256" key="3">
    <source>
        <dbReference type="ARBA" id="ARBA00022553"/>
    </source>
</evidence>
<dbReference type="SUPFAM" id="SSF56112">
    <property type="entry name" value="Protein kinase-like (PK-like)"/>
    <property type="match status" value="1"/>
</dbReference>
<dbReference type="VEuPathDB" id="FungiDB:AMAG_01338"/>
<dbReference type="Pfam" id="PF22949">
    <property type="entry name" value="HRI2_3H"/>
    <property type="match status" value="1"/>
</dbReference>
<feature type="region of interest" description="Disordered" evidence="10">
    <location>
        <begin position="375"/>
        <end position="414"/>
    </location>
</feature>
<dbReference type="OMA" id="SSNMFRE"/>
<feature type="domain" description="Protein kinase" evidence="11">
    <location>
        <begin position="302"/>
        <end position="660"/>
    </location>
</feature>
<dbReference type="Gene3D" id="3.30.200.20">
    <property type="entry name" value="Phosphorylase Kinase, domain 1"/>
    <property type="match status" value="1"/>
</dbReference>
<feature type="compositionally biased region" description="Low complexity" evidence="10">
    <location>
        <begin position="397"/>
        <end position="408"/>
    </location>
</feature>
<evidence type="ECO:0000256" key="10">
    <source>
        <dbReference type="SAM" id="MobiDB-lite"/>
    </source>
</evidence>
<dbReference type="GO" id="GO:0005737">
    <property type="term" value="C:cytoplasm"/>
    <property type="evidence" value="ECO:0007669"/>
    <property type="project" value="TreeGrafter"/>
</dbReference>
<feature type="region of interest" description="Disordered" evidence="10">
    <location>
        <begin position="428"/>
        <end position="495"/>
    </location>
</feature>